<keyword evidence="1" id="KW-0812">Transmembrane</keyword>
<proteinExistence type="predicted"/>
<reference evidence="2" key="1">
    <citation type="submission" date="2011-07" db="EMBL/GenBank/DDBJ databases">
        <authorList>
            <person name="Stanhope M.J."/>
            <person name="Durkin A.S."/>
            <person name="Hostetler J."/>
            <person name="Kim M."/>
            <person name="Radune D."/>
            <person name="Singh I."/>
            <person name="Town C.D."/>
        </authorList>
    </citation>
    <scope>NUCLEOTIDE SEQUENCE [LARGE SCALE GENOMIC DNA]</scope>
    <source>
        <strain evidence="2">HS-6</strain>
    </source>
</reference>
<comment type="caution">
    <text evidence="2">The sequence shown here is derived from an EMBL/GenBank/DDBJ whole genome shotgun (WGS) entry which is preliminary data.</text>
</comment>
<dbReference type="InterPro" id="IPR007563">
    <property type="entry name" value="DUF554"/>
</dbReference>
<dbReference type="eggNOG" id="COG1811">
    <property type="taxonomic scope" value="Bacteria"/>
</dbReference>
<gene>
    <name evidence="2" type="ORF">STRCR_1152</name>
</gene>
<feature type="transmembrane region" description="Helical" evidence="1">
    <location>
        <begin position="220"/>
        <end position="240"/>
    </location>
</feature>
<dbReference type="Pfam" id="PF04474">
    <property type="entry name" value="DUF554"/>
    <property type="match status" value="1"/>
</dbReference>
<keyword evidence="1" id="KW-0472">Membrane</keyword>
<dbReference type="PANTHER" id="PTHR36111:SF2">
    <property type="entry name" value="INNER MEMBRANE PROTEIN"/>
    <property type="match status" value="1"/>
</dbReference>
<protein>
    <submittedName>
        <fullName evidence="2">Membrane protein</fullName>
    </submittedName>
</protein>
<dbReference type="OrthoDB" id="9797976at2"/>
<dbReference type="EMBL" id="AEUV02000002">
    <property type="protein sequence ID" value="EHI75153.1"/>
    <property type="molecule type" value="Genomic_DNA"/>
</dbReference>
<dbReference type="AlphaFoldDB" id="G5JTQ5"/>
<accession>G5JTQ5</accession>
<organism evidence="2 3">
    <name type="scientific">Streptococcus criceti HS-6</name>
    <dbReference type="NCBI Taxonomy" id="873449"/>
    <lineage>
        <taxon>Bacteria</taxon>
        <taxon>Bacillati</taxon>
        <taxon>Bacillota</taxon>
        <taxon>Bacilli</taxon>
        <taxon>Lactobacillales</taxon>
        <taxon>Streptococcaceae</taxon>
        <taxon>Streptococcus</taxon>
    </lineage>
</organism>
<feature type="transmembrane region" description="Helical" evidence="1">
    <location>
        <begin position="105"/>
        <end position="127"/>
    </location>
</feature>
<evidence type="ECO:0000313" key="3">
    <source>
        <dbReference type="Proteomes" id="UP000004322"/>
    </source>
</evidence>
<feature type="transmembrane region" description="Helical" evidence="1">
    <location>
        <begin position="147"/>
        <end position="177"/>
    </location>
</feature>
<dbReference type="RefSeq" id="WP_004229260.1">
    <property type="nucleotide sequence ID" value="NZ_AEUV02000002.1"/>
</dbReference>
<evidence type="ECO:0000256" key="1">
    <source>
        <dbReference type="SAM" id="Phobius"/>
    </source>
</evidence>
<name>G5JTQ5_STRCG</name>
<dbReference type="Proteomes" id="UP000004322">
    <property type="component" value="Unassembled WGS sequence"/>
</dbReference>
<feature type="transmembrane region" description="Helical" evidence="1">
    <location>
        <begin position="59"/>
        <end position="80"/>
    </location>
</feature>
<feature type="transmembrane region" description="Helical" evidence="1">
    <location>
        <begin position="6"/>
        <end position="23"/>
    </location>
</feature>
<dbReference type="STRING" id="873449.STRCR_1152"/>
<sequence length="241" mass="26032">MPLGVIVNSLSIILGGLLGGLFGHHLDDTFKEKMNMIFGVCSMGMGITSITKMSYMPAVVFAVVLGTIVGLLLDFDRLLFKGGFIMQRYMSKVFPKQPDMPRKQFLNALVTVIVLFCASGTGIYGSLVNGMTGDASILISKSILDFFTAAIFACNLGYVVAAIALPQFVIFTALFYLAGIIVPLTTPAIIGDFTACGGFLMVATGFRIIQVKMFPTADMIPAMVLVMPISWFWITLILPLL</sequence>
<keyword evidence="1" id="KW-1133">Transmembrane helix</keyword>
<keyword evidence="3" id="KW-1185">Reference proteome</keyword>
<evidence type="ECO:0000313" key="2">
    <source>
        <dbReference type="EMBL" id="EHI75153.1"/>
    </source>
</evidence>
<dbReference type="PANTHER" id="PTHR36111">
    <property type="entry name" value="INNER MEMBRANE PROTEIN-RELATED"/>
    <property type="match status" value="1"/>
</dbReference>